<accession>A0ABV1AC81</accession>
<name>A0ABV1AC81_9TELE</name>
<evidence type="ECO:0000313" key="2">
    <source>
        <dbReference type="EMBL" id="MEQ2315410.1"/>
    </source>
</evidence>
<reference evidence="2 3" key="1">
    <citation type="submission" date="2021-06" db="EMBL/GenBank/DDBJ databases">
        <authorList>
            <person name="Palmer J.M."/>
        </authorList>
    </citation>
    <scope>NUCLEOTIDE SEQUENCE [LARGE SCALE GENOMIC DNA]</scope>
    <source>
        <strain evidence="2 3">AS_MEX2019</strain>
        <tissue evidence="2">Muscle</tissue>
    </source>
</reference>
<comment type="caution">
    <text evidence="2">The sequence shown here is derived from an EMBL/GenBank/DDBJ whole genome shotgun (WGS) entry which is preliminary data.</text>
</comment>
<dbReference type="Proteomes" id="UP001469553">
    <property type="component" value="Unassembled WGS sequence"/>
</dbReference>
<dbReference type="EMBL" id="JAHRIP010086573">
    <property type="protein sequence ID" value="MEQ2315410.1"/>
    <property type="molecule type" value="Genomic_DNA"/>
</dbReference>
<keyword evidence="3" id="KW-1185">Reference proteome</keyword>
<proteinExistence type="predicted"/>
<sequence length="78" mass="8587">MEKRNSSTSMIAFKDKFSRLSRDNQTSLSPDTSSSSSRGSPRRYQASVSRAVPWGSYRWDVPETLPGGGIQEASETDA</sequence>
<feature type="compositionally biased region" description="Basic and acidic residues" evidence="1">
    <location>
        <begin position="13"/>
        <end position="22"/>
    </location>
</feature>
<organism evidence="2 3">
    <name type="scientific">Ameca splendens</name>
    <dbReference type="NCBI Taxonomy" id="208324"/>
    <lineage>
        <taxon>Eukaryota</taxon>
        <taxon>Metazoa</taxon>
        <taxon>Chordata</taxon>
        <taxon>Craniata</taxon>
        <taxon>Vertebrata</taxon>
        <taxon>Euteleostomi</taxon>
        <taxon>Actinopterygii</taxon>
        <taxon>Neopterygii</taxon>
        <taxon>Teleostei</taxon>
        <taxon>Neoteleostei</taxon>
        <taxon>Acanthomorphata</taxon>
        <taxon>Ovalentaria</taxon>
        <taxon>Atherinomorphae</taxon>
        <taxon>Cyprinodontiformes</taxon>
        <taxon>Goodeidae</taxon>
        <taxon>Ameca</taxon>
    </lineage>
</organism>
<feature type="compositionally biased region" description="Polar residues" evidence="1">
    <location>
        <begin position="1"/>
        <end position="10"/>
    </location>
</feature>
<feature type="compositionally biased region" description="Low complexity" evidence="1">
    <location>
        <begin position="27"/>
        <end position="39"/>
    </location>
</feature>
<evidence type="ECO:0000313" key="3">
    <source>
        <dbReference type="Proteomes" id="UP001469553"/>
    </source>
</evidence>
<feature type="region of interest" description="Disordered" evidence="1">
    <location>
        <begin position="1"/>
        <end position="78"/>
    </location>
</feature>
<gene>
    <name evidence="2" type="ORF">AMECASPLE_022011</name>
</gene>
<evidence type="ECO:0000256" key="1">
    <source>
        <dbReference type="SAM" id="MobiDB-lite"/>
    </source>
</evidence>
<protein>
    <submittedName>
        <fullName evidence="2">Uncharacterized protein</fullName>
    </submittedName>
</protein>